<organism evidence="2 3">
    <name type="scientific">Aliiruegeria haliotis</name>
    <dbReference type="NCBI Taxonomy" id="1280846"/>
    <lineage>
        <taxon>Bacteria</taxon>
        <taxon>Pseudomonadati</taxon>
        <taxon>Pseudomonadota</taxon>
        <taxon>Alphaproteobacteria</taxon>
        <taxon>Rhodobacterales</taxon>
        <taxon>Roseobacteraceae</taxon>
        <taxon>Aliiruegeria</taxon>
    </lineage>
</organism>
<proteinExistence type="predicted"/>
<accession>A0A2T0RHX8</accession>
<feature type="signal peptide" evidence="1">
    <location>
        <begin position="1"/>
        <end position="22"/>
    </location>
</feature>
<comment type="caution">
    <text evidence="2">The sequence shown here is derived from an EMBL/GenBank/DDBJ whole genome shotgun (WGS) entry which is preliminary data.</text>
</comment>
<keyword evidence="3" id="KW-1185">Reference proteome</keyword>
<dbReference type="PANTHER" id="PTHR36513">
    <property type="entry name" value="ABC TRANSMEMBRANE TYPE-1 DOMAIN-CONTAINING PROTEIN"/>
    <property type="match status" value="1"/>
</dbReference>
<evidence type="ECO:0000256" key="1">
    <source>
        <dbReference type="SAM" id="SignalP"/>
    </source>
</evidence>
<dbReference type="InterPro" id="IPR014586">
    <property type="entry name" value="UCP033909"/>
</dbReference>
<dbReference type="RefSeq" id="WP_106207528.1">
    <property type="nucleotide sequence ID" value="NZ_PVTD01000012.1"/>
</dbReference>
<dbReference type="PANTHER" id="PTHR36513:SF1">
    <property type="entry name" value="TRANSMEMBRANE PROTEIN"/>
    <property type="match status" value="1"/>
</dbReference>
<dbReference type="AlphaFoldDB" id="A0A2T0RHX8"/>
<reference evidence="2 3" key="1">
    <citation type="submission" date="2018-03" db="EMBL/GenBank/DDBJ databases">
        <title>Genomic Encyclopedia of Archaeal and Bacterial Type Strains, Phase II (KMG-II): from individual species to whole genera.</title>
        <authorList>
            <person name="Goeker M."/>
        </authorList>
    </citation>
    <scope>NUCLEOTIDE SEQUENCE [LARGE SCALE GENOMIC DNA]</scope>
    <source>
        <strain evidence="2 3">DSM 29328</strain>
    </source>
</reference>
<dbReference type="PROSITE" id="PS51257">
    <property type="entry name" value="PROKAR_LIPOPROTEIN"/>
    <property type="match status" value="1"/>
</dbReference>
<feature type="chain" id="PRO_5015683887" evidence="1">
    <location>
        <begin position="23"/>
        <end position="366"/>
    </location>
</feature>
<dbReference type="EMBL" id="PVTD01000012">
    <property type="protein sequence ID" value="PRY20700.1"/>
    <property type="molecule type" value="Genomic_DNA"/>
</dbReference>
<dbReference type="SUPFAM" id="SSF53474">
    <property type="entry name" value="alpha/beta-Hydrolases"/>
    <property type="match status" value="1"/>
</dbReference>
<dbReference type="Pfam" id="PF05990">
    <property type="entry name" value="DUF900"/>
    <property type="match status" value="1"/>
</dbReference>
<sequence length="366" mass="40017">MIPRVLIHCGLVALLCACTPHADIRPREVPEDTGSTVNVLVGTTRAKTPDGLYHPSKRDRISFAEVAVSVPPRHEVGRVEIGDDPSRHFMTRRLQPLSDQGYRAAITRKLRQNPDWNGEVFIFIHGYNNTLADGVFRTAQMKQDLPIDALPVHYAWPSSGTAIGYPHDRDSVLYARRGLQDLIEETAAAGAQSIILLAHSLGSQVTLETLRQMSLSGRGAAWDRINGVALMAPDMDVDVFNAVIDDIGELPQPFLVFTSSRDRALRVSAQVTGHDRRVGNLETVEPIAQHDIVVLDVSEFRDTRNVHMTVVSSPTLIKLSENRQKMADAFQSGASAQAGLIPGTIIAVQNATAVLLDPAQIQHTGQ</sequence>
<evidence type="ECO:0000313" key="3">
    <source>
        <dbReference type="Proteomes" id="UP000239480"/>
    </source>
</evidence>
<dbReference type="Gene3D" id="3.40.50.1820">
    <property type="entry name" value="alpha/beta hydrolase"/>
    <property type="match status" value="1"/>
</dbReference>
<dbReference type="InterPro" id="IPR010297">
    <property type="entry name" value="DUF900_hydrolase"/>
</dbReference>
<protein>
    <submittedName>
        <fullName evidence="2">Esterase/lipase superfamily enzyme</fullName>
    </submittedName>
</protein>
<evidence type="ECO:0000313" key="2">
    <source>
        <dbReference type="EMBL" id="PRY20700.1"/>
    </source>
</evidence>
<dbReference type="InterPro" id="IPR029058">
    <property type="entry name" value="AB_hydrolase_fold"/>
</dbReference>
<dbReference type="Proteomes" id="UP000239480">
    <property type="component" value="Unassembled WGS sequence"/>
</dbReference>
<gene>
    <name evidence="2" type="ORF">CLV78_11273</name>
</gene>
<dbReference type="OrthoDB" id="9797755at2"/>
<dbReference type="PIRSF" id="PIRSF033909">
    <property type="entry name" value="UCP033909"/>
    <property type="match status" value="1"/>
</dbReference>
<name>A0A2T0RHX8_9RHOB</name>
<keyword evidence="1" id="KW-0732">Signal</keyword>